<dbReference type="InterPro" id="IPR011910">
    <property type="entry name" value="RfaF"/>
</dbReference>
<dbReference type="PANTHER" id="PTHR30160:SF7">
    <property type="entry name" value="ADP-HEPTOSE--LPS HEPTOSYLTRANSFERASE 2"/>
    <property type="match status" value="1"/>
</dbReference>
<dbReference type="RefSeq" id="WP_179975144.1">
    <property type="nucleotide sequence ID" value="NZ_CP049075.1"/>
</dbReference>
<dbReference type="GO" id="GO:0009244">
    <property type="term" value="P:lipopolysaccharide core region biosynthetic process"/>
    <property type="evidence" value="ECO:0007669"/>
    <property type="project" value="TreeGrafter"/>
</dbReference>
<dbReference type="Proteomes" id="UP000509414">
    <property type="component" value="Chromosome"/>
</dbReference>
<dbReference type="KEGG" id="cinf:CINF_1567"/>
<evidence type="ECO:0000313" key="7">
    <source>
        <dbReference type="Proteomes" id="UP000509414"/>
    </source>
</evidence>
<dbReference type="NCBIfam" id="TIGR02195">
    <property type="entry name" value="heptsyl_trn_II"/>
    <property type="match status" value="1"/>
</dbReference>
<dbReference type="CDD" id="cd03789">
    <property type="entry name" value="GT9_LPS_heptosyltransferase"/>
    <property type="match status" value="1"/>
</dbReference>
<organism evidence="6 7">
    <name type="scientific">Candidatus Campylobacter infans</name>
    <dbReference type="NCBI Taxonomy" id="2561898"/>
    <lineage>
        <taxon>Bacteria</taxon>
        <taxon>Pseudomonadati</taxon>
        <taxon>Campylobacterota</taxon>
        <taxon>Epsilonproteobacteria</taxon>
        <taxon>Campylobacterales</taxon>
        <taxon>Campylobacteraceae</taxon>
        <taxon>Campylobacter</taxon>
    </lineage>
</organism>
<dbReference type="PANTHER" id="PTHR30160">
    <property type="entry name" value="TETRAACYLDISACCHARIDE 4'-KINASE-RELATED"/>
    <property type="match status" value="1"/>
</dbReference>
<evidence type="ECO:0000256" key="4">
    <source>
        <dbReference type="ARBA" id="ARBA00044042"/>
    </source>
</evidence>
<evidence type="ECO:0000256" key="3">
    <source>
        <dbReference type="ARBA" id="ARBA00043995"/>
    </source>
</evidence>
<evidence type="ECO:0000313" key="6">
    <source>
        <dbReference type="EMBL" id="QLI06044.1"/>
    </source>
</evidence>
<dbReference type="Pfam" id="PF01075">
    <property type="entry name" value="Glyco_transf_9"/>
    <property type="match status" value="1"/>
</dbReference>
<evidence type="ECO:0000256" key="5">
    <source>
        <dbReference type="ARBA" id="ARBA00047503"/>
    </source>
</evidence>
<keyword evidence="7" id="KW-1185">Reference proteome</keyword>
<name>A0A7H9CP66_9BACT</name>
<dbReference type="EMBL" id="CP049075">
    <property type="protein sequence ID" value="QLI06044.1"/>
    <property type="molecule type" value="Genomic_DNA"/>
</dbReference>
<protein>
    <recommendedName>
        <fullName evidence="4">lipopolysaccharide heptosyltransferase II</fullName>
        <ecNumber evidence="4">2.4.99.24</ecNumber>
    </recommendedName>
</protein>
<keyword evidence="1 6" id="KW-0328">Glycosyltransferase</keyword>
<dbReference type="AlphaFoldDB" id="A0A7H9CP66"/>
<dbReference type="InterPro" id="IPR002201">
    <property type="entry name" value="Glyco_trans_9"/>
</dbReference>
<proteinExistence type="inferred from homology"/>
<keyword evidence="2 6" id="KW-0808">Transferase</keyword>
<comment type="catalytic activity">
    <reaction evidence="5">
        <text>an L-alpha-D-Hep-(1-&gt;5)-[alpha-Kdo-(2-&gt;4)]-alpha-Kdo-(2-&gt;6)-lipid A + ADP-L-glycero-beta-D-manno-heptose = an L-alpha-D-Hep-(1-&gt;3)-L-alpha-D-Hep-(1-&gt;5)-[alpha-Kdo-(2-&gt;4)]-alpha-Kdo-(2-&gt;6)-lipid A + ADP + H(+)</text>
        <dbReference type="Rhea" id="RHEA:74071"/>
        <dbReference type="ChEBI" id="CHEBI:15378"/>
        <dbReference type="ChEBI" id="CHEBI:61506"/>
        <dbReference type="ChEBI" id="CHEBI:193068"/>
        <dbReference type="ChEBI" id="CHEBI:193069"/>
        <dbReference type="ChEBI" id="CHEBI:456216"/>
        <dbReference type="EC" id="2.4.99.24"/>
    </reaction>
</comment>
<reference evidence="6 7" key="1">
    <citation type="submission" date="2020-02" db="EMBL/GenBank/DDBJ databases">
        <title>Complete genome sequence of the novel Campylobacter species Candidatus Campylobacter infans.</title>
        <authorList>
            <person name="Duim B."/>
            <person name="Zomer A."/>
            <person name="van der Graaf L."/>
            <person name="Wagenaar J."/>
        </authorList>
    </citation>
    <scope>NUCLEOTIDE SEQUENCE [LARGE SCALE GENOMIC DNA]</scope>
    <source>
        <strain evidence="6 7">19S00001</strain>
    </source>
</reference>
<dbReference type="SUPFAM" id="SSF53756">
    <property type="entry name" value="UDP-Glycosyltransferase/glycogen phosphorylase"/>
    <property type="match status" value="1"/>
</dbReference>
<dbReference type="EC" id="2.4.99.24" evidence="4"/>
<dbReference type="GO" id="GO:0005829">
    <property type="term" value="C:cytosol"/>
    <property type="evidence" value="ECO:0007669"/>
    <property type="project" value="TreeGrafter"/>
</dbReference>
<gene>
    <name evidence="6" type="primary">waaF</name>
    <name evidence="6" type="ORF">CINF_1567</name>
</gene>
<dbReference type="Gene3D" id="3.40.50.2000">
    <property type="entry name" value="Glycogen Phosphorylase B"/>
    <property type="match status" value="2"/>
</dbReference>
<sequence length="319" mass="35693">MRVFIELPSWLGDSVMASASIENLVQNFNSSALKIVFFGSFVSCELFKSSPNCEQILIDKSKEQTPKISLFKPFYRLLYLRKIAKNLGHFDVALSFRSHLASKVLLNAIKADKKAIFKPTINATHQVLKYLKFLNSALNLKPLNNAPKLHFTPLNKGQKKRLGLNPGASYGDAKRWGAHNFAKVALELAKDYDIFIFGAKNETQIAEQIAQILNENKIKFTNLCGKTSIKELCENIAALDLFITNDSGPMHIAAAFKVPMIAIFGPTKADETAPFGNERAKIIKLNLPCQPCMRRTCPLKHHNCMEQITPKMVLDSILL</sequence>
<dbReference type="GO" id="GO:0008713">
    <property type="term" value="F:ADP-heptose-lipopolysaccharide heptosyltransferase activity"/>
    <property type="evidence" value="ECO:0007669"/>
    <property type="project" value="UniProtKB-EC"/>
</dbReference>
<evidence type="ECO:0000256" key="1">
    <source>
        <dbReference type="ARBA" id="ARBA00022676"/>
    </source>
</evidence>
<dbReference type="InterPro" id="IPR051199">
    <property type="entry name" value="LPS_LOS_Heptosyltrfase"/>
</dbReference>
<comment type="similarity">
    <text evidence="3">Belongs to the glycosyltransferase 9 family.</text>
</comment>
<evidence type="ECO:0000256" key="2">
    <source>
        <dbReference type="ARBA" id="ARBA00022679"/>
    </source>
</evidence>
<accession>A0A7H9CP66</accession>